<dbReference type="EnsemblPlants" id="QL12p008340:mrna">
    <property type="protein sequence ID" value="QL12p008340:mrna"/>
    <property type="gene ID" value="QL12p008340"/>
</dbReference>
<dbReference type="InParanoid" id="A0A7N2RE88"/>
<proteinExistence type="predicted"/>
<accession>A0A7N2RE88</accession>
<dbReference type="EMBL" id="LRBV02000012">
    <property type="status" value="NOT_ANNOTATED_CDS"/>
    <property type="molecule type" value="Genomic_DNA"/>
</dbReference>
<dbReference type="Proteomes" id="UP000594261">
    <property type="component" value="Chromosome 12"/>
</dbReference>
<dbReference type="Gramene" id="QL12p008340:mrna">
    <property type="protein sequence ID" value="QL12p008340:mrna"/>
    <property type="gene ID" value="QL12p008340"/>
</dbReference>
<dbReference type="AlphaFoldDB" id="A0A7N2RE88"/>
<evidence type="ECO:0000313" key="2">
    <source>
        <dbReference type="Proteomes" id="UP000594261"/>
    </source>
</evidence>
<name>A0A7N2RE88_QUELO</name>
<evidence type="ECO:0000313" key="1">
    <source>
        <dbReference type="EnsemblPlants" id="QL12p008340:mrna"/>
    </source>
</evidence>
<organism evidence="1 2">
    <name type="scientific">Quercus lobata</name>
    <name type="common">Valley oak</name>
    <dbReference type="NCBI Taxonomy" id="97700"/>
    <lineage>
        <taxon>Eukaryota</taxon>
        <taxon>Viridiplantae</taxon>
        <taxon>Streptophyta</taxon>
        <taxon>Embryophyta</taxon>
        <taxon>Tracheophyta</taxon>
        <taxon>Spermatophyta</taxon>
        <taxon>Magnoliopsida</taxon>
        <taxon>eudicotyledons</taxon>
        <taxon>Gunneridae</taxon>
        <taxon>Pentapetalae</taxon>
        <taxon>rosids</taxon>
        <taxon>fabids</taxon>
        <taxon>Fagales</taxon>
        <taxon>Fagaceae</taxon>
        <taxon>Quercus</taxon>
    </lineage>
</organism>
<keyword evidence="2" id="KW-1185">Reference proteome</keyword>
<sequence>MVSFIIALSPEYKQFMDLCKAAAAKAAHMVASEITRKKNIKNKRSHVVNSNADDFWAEIELPELMISSGSCGWSFTSDGATWLDGDVAH</sequence>
<reference evidence="1" key="2">
    <citation type="submission" date="2021-01" db="UniProtKB">
        <authorList>
            <consortium name="EnsemblPlants"/>
        </authorList>
    </citation>
    <scope>IDENTIFICATION</scope>
</reference>
<reference evidence="1 2" key="1">
    <citation type="journal article" date="2016" name="G3 (Bethesda)">
        <title>First Draft Assembly and Annotation of the Genome of a California Endemic Oak Quercus lobata Nee (Fagaceae).</title>
        <authorList>
            <person name="Sork V.L."/>
            <person name="Fitz-Gibbon S.T."/>
            <person name="Puiu D."/>
            <person name="Crepeau M."/>
            <person name="Gugger P.F."/>
            <person name="Sherman R."/>
            <person name="Stevens K."/>
            <person name="Langley C.H."/>
            <person name="Pellegrini M."/>
            <person name="Salzberg S.L."/>
        </authorList>
    </citation>
    <scope>NUCLEOTIDE SEQUENCE [LARGE SCALE GENOMIC DNA]</scope>
    <source>
        <strain evidence="1 2">cv. SW786</strain>
    </source>
</reference>
<protein>
    <submittedName>
        <fullName evidence="1">Uncharacterized protein</fullName>
    </submittedName>
</protein>